<comment type="caution">
    <text evidence="2">The sequence shown here is derived from an EMBL/GenBank/DDBJ whole genome shotgun (WGS) entry which is preliminary data.</text>
</comment>
<accession>A0ABT4YW62</accession>
<dbReference type="EMBL" id="JAQLOI010000003">
    <property type="protein sequence ID" value="MDB1125748.1"/>
    <property type="molecule type" value="Genomic_DNA"/>
</dbReference>
<name>A0ABT4YW62_9VIBR</name>
<evidence type="ECO:0000313" key="2">
    <source>
        <dbReference type="EMBL" id="MDB1125748.1"/>
    </source>
</evidence>
<organism evidence="2 3">
    <name type="scientific">Vibrio algarum</name>
    <dbReference type="NCBI Taxonomy" id="3020714"/>
    <lineage>
        <taxon>Bacteria</taxon>
        <taxon>Pseudomonadati</taxon>
        <taxon>Pseudomonadota</taxon>
        <taxon>Gammaproteobacteria</taxon>
        <taxon>Vibrionales</taxon>
        <taxon>Vibrionaceae</taxon>
        <taxon>Vibrio</taxon>
    </lineage>
</organism>
<proteinExistence type="predicted"/>
<dbReference type="SMART" id="SM00062">
    <property type="entry name" value="PBPb"/>
    <property type="match status" value="1"/>
</dbReference>
<gene>
    <name evidence="2" type="ORF">PGX00_19630</name>
</gene>
<sequence>MEVNHLKYELLFLGLFLFSGSVLAKEGLVFYVVDYPPYMIVNEKNEVSGMDVDVVSAAFKESGQSVAFGVLPWKRVMKLMQVGEIAGGLSCSKRKGRETFMLFSDNISETRQAAITRNGMDTSKIKNLDDLKNHSVTTVSGWGTENMLRDRQIDYVESKDIRSGLVNVLHRGVDVLYGPEIPAKHSAKMMGDNTSIKATYLDDIPSNKLHLCISKGYPNSEEILESFNNGLAIIKQNGKYQEIQATYF</sequence>
<reference evidence="2 3" key="1">
    <citation type="submission" date="2023-01" db="EMBL/GenBank/DDBJ databases">
        <title>Vibrio sp. KJ40-1 sp.nov, isolated from marine algae.</title>
        <authorList>
            <person name="Butt M."/>
            <person name="Kim J.M.J."/>
            <person name="Jeon C.O.C."/>
        </authorList>
    </citation>
    <scope>NUCLEOTIDE SEQUENCE [LARGE SCALE GENOMIC DNA]</scope>
    <source>
        <strain evidence="2 3">KJ40-1</strain>
    </source>
</reference>
<dbReference type="Gene3D" id="3.40.190.10">
    <property type="entry name" value="Periplasmic binding protein-like II"/>
    <property type="match status" value="2"/>
</dbReference>
<dbReference type="InterPro" id="IPR001638">
    <property type="entry name" value="Solute-binding_3/MltF_N"/>
</dbReference>
<dbReference type="SUPFAM" id="SSF53850">
    <property type="entry name" value="Periplasmic binding protein-like II"/>
    <property type="match status" value="1"/>
</dbReference>
<dbReference type="Pfam" id="PF00497">
    <property type="entry name" value="SBP_bac_3"/>
    <property type="match status" value="1"/>
</dbReference>
<evidence type="ECO:0000259" key="1">
    <source>
        <dbReference type="SMART" id="SM00062"/>
    </source>
</evidence>
<keyword evidence="3" id="KW-1185">Reference proteome</keyword>
<evidence type="ECO:0000313" key="3">
    <source>
        <dbReference type="Proteomes" id="UP001210678"/>
    </source>
</evidence>
<dbReference type="PANTHER" id="PTHR38834:SF3">
    <property type="entry name" value="SOLUTE-BINDING PROTEIN FAMILY 3_N-TERMINAL DOMAIN-CONTAINING PROTEIN"/>
    <property type="match status" value="1"/>
</dbReference>
<dbReference type="Proteomes" id="UP001210678">
    <property type="component" value="Unassembled WGS sequence"/>
</dbReference>
<protein>
    <submittedName>
        <fullName evidence="2">Transporter substrate-binding domain-containing protein</fullName>
    </submittedName>
</protein>
<dbReference type="PANTHER" id="PTHR38834">
    <property type="entry name" value="PERIPLASMIC SUBSTRATE BINDING PROTEIN FAMILY 3"/>
    <property type="match status" value="1"/>
</dbReference>
<dbReference type="RefSeq" id="WP_272139734.1">
    <property type="nucleotide sequence ID" value="NZ_JAQLOI010000003.1"/>
</dbReference>
<feature type="domain" description="Solute-binding protein family 3/N-terminal" evidence="1">
    <location>
        <begin position="27"/>
        <end position="248"/>
    </location>
</feature>